<keyword evidence="2" id="KW-1185">Reference proteome</keyword>
<evidence type="ECO:0000313" key="1">
    <source>
        <dbReference type="EMBL" id="KAG5635258.1"/>
    </source>
</evidence>
<protein>
    <submittedName>
        <fullName evidence="1">Uncharacterized protein</fullName>
    </submittedName>
</protein>
<feature type="non-terminal residue" evidence="1">
    <location>
        <position position="90"/>
    </location>
</feature>
<comment type="caution">
    <text evidence="1">The sequence shown here is derived from an EMBL/GenBank/DDBJ whole genome shotgun (WGS) entry which is preliminary data.</text>
</comment>
<accession>A0A9P7FNM8</accession>
<reference evidence="1" key="1">
    <citation type="submission" date="2021-02" db="EMBL/GenBank/DDBJ databases">
        <authorList>
            <person name="Nieuwenhuis M."/>
            <person name="Van De Peppel L.J.J."/>
        </authorList>
    </citation>
    <scope>NUCLEOTIDE SEQUENCE</scope>
    <source>
        <strain evidence="1">D49</strain>
    </source>
</reference>
<reference evidence="1" key="2">
    <citation type="submission" date="2021-10" db="EMBL/GenBank/DDBJ databases">
        <title>Phylogenomics reveals ancestral predisposition of the termite-cultivated fungus Termitomyces towards a domesticated lifestyle.</title>
        <authorList>
            <person name="Auxier B."/>
            <person name="Grum-Grzhimaylo A."/>
            <person name="Cardenas M.E."/>
            <person name="Lodge J.D."/>
            <person name="Laessoe T."/>
            <person name="Pedersen O."/>
            <person name="Smith M.E."/>
            <person name="Kuyper T.W."/>
            <person name="Franco-Molano E.A."/>
            <person name="Baroni T.J."/>
            <person name="Aanen D.K."/>
        </authorList>
    </citation>
    <scope>NUCLEOTIDE SEQUENCE</scope>
    <source>
        <strain evidence="1">D49</strain>
    </source>
</reference>
<proteinExistence type="predicted"/>
<organism evidence="1 2">
    <name type="scientific">Sphagnurus paluster</name>
    <dbReference type="NCBI Taxonomy" id="117069"/>
    <lineage>
        <taxon>Eukaryota</taxon>
        <taxon>Fungi</taxon>
        <taxon>Dikarya</taxon>
        <taxon>Basidiomycota</taxon>
        <taxon>Agaricomycotina</taxon>
        <taxon>Agaricomycetes</taxon>
        <taxon>Agaricomycetidae</taxon>
        <taxon>Agaricales</taxon>
        <taxon>Tricholomatineae</taxon>
        <taxon>Lyophyllaceae</taxon>
        <taxon>Sphagnurus</taxon>
    </lineage>
</organism>
<dbReference type="SUPFAM" id="SSF54897">
    <property type="entry name" value="Protease propeptides/inhibitors"/>
    <property type="match status" value="1"/>
</dbReference>
<name>A0A9P7FNM8_9AGAR</name>
<dbReference type="EMBL" id="JABCKI010006139">
    <property type="protein sequence ID" value="KAG5635258.1"/>
    <property type="molecule type" value="Genomic_DNA"/>
</dbReference>
<dbReference type="Gene3D" id="3.30.70.80">
    <property type="entry name" value="Peptidase S8 propeptide/proteinase inhibitor I9"/>
    <property type="match status" value="1"/>
</dbReference>
<sequence>MLVTLPDPPGSPPRVGYLVVLKEGVSYHAVRAQVGPGLSAAPSEASEYLNNTKLFSCDLTPEALEALRSNPGVQSVGKNHGGWLAFKGTI</sequence>
<gene>
    <name evidence="1" type="ORF">H0H81_011927</name>
</gene>
<evidence type="ECO:0000313" key="2">
    <source>
        <dbReference type="Proteomes" id="UP000717328"/>
    </source>
</evidence>
<dbReference type="InterPro" id="IPR037045">
    <property type="entry name" value="S8pro/Inhibitor_I9_sf"/>
</dbReference>
<dbReference type="AlphaFoldDB" id="A0A9P7FNM8"/>
<dbReference type="Proteomes" id="UP000717328">
    <property type="component" value="Unassembled WGS sequence"/>
</dbReference>